<evidence type="ECO:0000313" key="3">
    <source>
        <dbReference type="Proteomes" id="UP000198615"/>
    </source>
</evidence>
<dbReference type="OrthoDB" id="8017863at2"/>
<keyword evidence="3" id="KW-1185">Reference proteome</keyword>
<accession>A0A8G2BNV4</accession>
<proteinExistence type="predicted"/>
<comment type="caution">
    <text evidence="2">The sequence shown here is derived from an EMBL/GenBank/DDBJ whole genome shotgun (WGS) entry which is preliminary data.</text>
</comment>
<reference evidence="2 3" key="1">
    <citation type="submission" date="2016-10" db="EMBL/GenBank/DDBJ databases">
        <authorList>
            <person name="Varghese N."/>
            <person name="Submissions S."/>
        </authorList>
    </citation>
    <scope>NUCLEOTIDE SEQUENCE [LARGE SCALE GENOMIC DNA]</scope>
    <source>
        <strain evidence="2 3">DSM 18839</strain>
    </source>
</reference>
<feature type="signal peptide" evidence="1">
    <location>
        <begin position="1"/>
        <end position="28"/>
    </location>
</feature>
<organism evidence="2 3">
    <name type="scientific">Thalassobaculum litoreum DSM 18839</name>
    <dbReference type="NCBI Taxonomy" id="1123362"/>
    <lineage>
        <taxon>Bacteria</taxon>
        <taxon>Pseudomonadati</taxon>
        <taxon>Pseudomonadota</taxon>
        <taxon>Alphaproteobacteria</taxon>
        <taxon>Rhodospirillales</taxon>
        <taxon>Thalassobaculaceae</taxon>
        <taxon>Thalassobaculum</taxon>
    </lineage>
</organism>
<protein>
    <submittedName>
        <fullName evidence="2">Surface antigen</fullName>
    </submittedName>
</protein>
<feature type="chain" id="PRO_5034644089" evidence="1">
    <location>
        <begin position="29"/>
        <end position="204"/>
    </location>
</feature>
<dbReference type="Proteomes" id="UP000198615">
    <property type="component" value="Unassembled WGS sequence"/>
</dbReference>
<dbReference type="EMBL" id="FNBW01000016">
    <property type="protein sequence ID" value="SDG40840.1"/>
    <property type="molecule type" value="Genomic_DNA"/>
</dbReference>
<gene>
    <name evidence="2" type="ORF">SAMN05660686_04308</name>
</gene>
<dbReference type="RefSeq" id="WP_093153695.1">
    <property type="nucleotide sequence ID" value="NZ_FNBW01000016.1"/>
</dbReference>
<evidence type="ECO:0000313" key="2">
    <source>
        <dbReference type="EMBL" id="SDG40840.1"/>
    </source>
</evidence>
<evidence type="ECO:0000256" key="1">
    <source>
        <dbReference type="SAM" id="SignalP"/>
    </source>
</evidence>
<sequence length="204" mass="21261">MTQNTKSTITGASFATVLSLAMAQTAAADPQISSPTYVWGGKPANVAFVPVPTPNVLVPTADTASMTCNRPLLASNPPLAGQILGNAHGDMANKPVGRGAQNLSATAGGVLIGVLANEPYLDRVAPADAACAQYALENTRNGQTVTWISPEYGRHFTFTAYDSSAIGGNEYCRDYTGQSYANGETTTMAGTVCRRANGQWKVVN</sequence>
<name>A0A8G2BNV4_9PROT</name>
<keyword evidence="1" id="KW-0732">Signal</keyword>
<dbReference type="AlphaFoldDB" id="A0A8G2BNV4"/>